<organism evidence="3 4">
    <name type="scientific">Hymenobacter saemangeumensis</name>
    <dbReference type="NCBI Taxonomy" id="1084522"/>
    <lineage>
        <taxon>Bacteria</taxon>
        <taxon>Pseudomonadati</taxon>
        <taxon>Bacteroidota</taxon>
        <taxon>Cytophagia</taxon>
        <taxon>Cytophagales</taxon>
        <taxon>Hymenobacteraceae</taxon>
        <taxon>Hymenobacter</taxon>
    </lineage>
</organism>
<evidence type="ECO:0000313" key="4">
    <source>
        <dbReference type="Proteomes" id="UP001501153"/>
    </source>
</evidence>
<feature type="chain" id="PRO_5047360147" description="Lipoprotein" evidence="2">
    <location>
        <begin position="30"/>
        <end position="476"/>
    </location>
</feature>
<dbReference type="RefSeq" id="WP_345237317.1">
    <property type="nucleotide sequence ID" value="NZ_BAABGZ010000071.1"/>
</dbReference>
<proteinExistence type="predicted"/>
<evidence type="ECO:0008006" key="5">
    <source>
        <dbReference type="Google" id="ProtNLM"/>
    </source>
</evidence>
<name>A0ABP8INQ7_9BACT</name>
<evidence type="ECO:0000256" key="2">
    <source>
        <dbReference type="SAM" id="SignalP"/>
    </source>
</evidence>
<evidence type="ECO:0000313" key="3">
    <source>
        <dbReference type="EMBL" id="GAA4364488.1"/>
    </source>
</evidence>
<keyword evidence="4" id="KW-1185">Reference proteome</keyword>
<dbReference type="EMBL" id="BAABGZ010000071">
    <property type="protein sequence ID" value="GAA4364488.1"/>
    <property type="molecule type" value="Genomic_DNA"/>
</dbReference>
<gene>
    <name evidence="3" type="ORF">GCM10023185_34100</name>
</gene>
<dbReference type="Proteomes" id="UP001501153">
    <property type="component" value="Unassembled WGS sequence"/>
</dbReference>
<feature type="region of interest" description="Disordered" evidence="1">
    <location>
        <begin position="76"/>
        <end position="115"/>
    </location>
</feature>
<feature type="signal peptide" evidence="2">
    <location>
        <begin position="1"/>
        <end position="29"/>
    </location>
</feature>
<keyword evidence="2" id="KW-0732">Signal</keyword>
<reference evidence="4" key="1">
    <citation type="journal article" date="2019" name="Int. J. Syst. Evol. Microbiol.">
        <title>The Global Catalogue of Microorganisms (GCM) 10K type strain sequencing project: providing services to taxonomists for standard genome sequencing and annotation.</title>
        <authorList>
            <consortium name="The Broad Institute Genomics Platform"/>
            <consortium name="The Broad Institute Genome Sequencing Center for Infectious Disease"/>
            <person name="Wu L."/>
            <person name="Ma J."/>
        </authorList>
    </citation>
    <scope>NUCLEOTIDE SEQUENCE [LARGE SCALE GENOMIC DNA]</scope>
    <source>
        <strain evidence="4">JCM 17923</strain>
    </source>
</reference>
<sequence length="476" mass="50375">MFPLTEKTLSIARPLSLLTGLFVATSSCASFQDEAARPQGVSSSQDSQAGLVWSSGSLSSGTLVAPANLRHLPGVNDATGGGGLTGPQFWKSNNPEALTGEGWMMTNGNNAPQRGGTATPLTGPVALYLSHLNYSGQTNNLGQPTTSRSIYVHLIASNPSPTPITITGRGKMIANNLWRFRQTDPSLKSSWYLCSEAWLNADLTQVSVTIQPYKAVEIAKVLLPAKPANGDAYTTEGRYELDVAGGGAFFSSVATFDGSLTRAITFGTGSTGQQATSIKGEPKIVIDESGENYGREAGIASHATYYSGDVNISLPATTSHMGLCFNTNNRKPVATGSTVYYQDQSAPYTMRLQSSTRTWAGYGHKYSAKLILSNPNSTPRNVRISLGANPINDLGASTVLFDSPVQTYLNGVLSTSQLHQVILYNNQYSTSPRGPQRQSLRTVAVPANGTVTVNVLCYVPGLGFGAGLQLDLESGI</sequence>
<evidence type="ECO:0000256" key="1">
    <source>
        <dbReference type="SAM" id="MobiDB-lite"/>
    </source>
</evidence>
<accession>A0ABP8INQ7</accession>
<dbReference type="PROSITE" id="PS51257">
    <property type="entry name" value="PROKAR_LIPOPROTEIN"/>
    <property type="match status" value="1"/>
</dbReference>
<comment type="caution">
    <text evidence="3">The sequence shown here is derived from an EMBL/GenBank/DDBJ whole genome shotgun (WGS) entry which is preliminary data.</text>
</comment>
<protein>
    <recommendedName>
        <fullName evidence="5">Lipoprotein</fullName>
    </recommendedName>
</protein>